<evidence type="ECO:0000313" key="8">
    <source>
        <dbReference type="Proteomes" id="UP001519667"/>
    </source>
</evidence>
<organism evidence="7 8">
    <name type="scientific">Metapseudomonas boanensis</name>
    <dbReference type="NCBI Taxonomy" id="2822138"/>
    <lineage>
        <taxon>Bacteria</taxon>
        <taxon>Pseudomonadati</taxon>
        <taxon>Pseudomonadota</taxon>
        <taxon>Gammaproteobacteria</taxon>
        <taxon>Pseudomonadales</taxon>
        <taxon>Pseudomonadaceae</taxon>
        <taxon>Metapseudomonas</taxon>
    </lineage>
</organism>
<keyword evidence="7" id="KW-0969">Cilium</keyword>
<dbReference type="SUPFAM" id="SSF101116">
    <property type="entry name" value="Flagellar export chaperone FliS"/>
    <property type="match status" value="1"/>
</dbReference>
<dbReference type="EMBL" id="JAGTIS010000004">
    <property type="protein sequence ID" value="MBT8766444.1"/>
    <property type="molecule type" value="Genomic_DNA"/>
</dbReference>
<dbReference type="Pfam" id="PF02561">
    <property type="entry name" value="FliS"/>
    <property type="match status" value="1"/>
</dbReference>
<comment type="subcellular location">
    <subcellularLocation>
        <location evidence="1 6">Cytoplasm</location>
        <location evidence="1 6">Cytosol</location>
    </subcellularLocation>
</comment>
<dbReference type="PANTHER" id="PTHR34773:SF1">
    <property type="entry name" value="FLAGELLAR SECRETION CHAPERONE FLIS"/>
    <property type="match status" value="1"/>
</dbReference>
<dbReference type="InterPro" id="IPR003713">
    <property type="entry name" value="FliS"/>
</dbReference>
<reference evidence="7 8" key="1">
    <citation type="submission" date="2021-04" db="EMBL/GenBank/DDBJ databases">
        <title>Pseudomonas boanensis sp. nov., a bacterium isolated from river water used for household purposes in Boane District, Mozambique.</title>
        <authorList>
            <person name="Nicklasson M."/>
            <person name="Martin-Rodriguez A.J."/>
            <person name="Thorell K."/>
            <person name="Neves L."/>
            <person name="Mussagy A."/>
            <person name="Rydberg H.A."/>
            <person name="Hernroth B."/>
            <person name="Svensson-Stadler L."/>
            <person name="Sjoling A."/>
        </authorList>
    </citation>
    <scope>NUCLEOTIDE SEQUENCE [LARGE SCALE GENOMIC DNA]</scope>
    <source>
        <strain evidence="7 8">DB1</strain>
    </source>
</reference>
<keyword evidence="4 6" id="KW-1005">Bacterial flagellum biogenesis</keyword>
<dbReference type="NCBIfam" id="TIGR00208">
    <property type="entry name" value="fliS"/>
    <property type="match status" value="1"/>
</dbReference>
<name>A0ABS5XFJ7_9GAMM</name>
<protein>
    <recommendedName>
        <fullName evidence="6">Flagellar secretion chaperone FliS</fullName>
    </recommendedName>
</protein>
<keyword evidence="7" id="KW-0966">Cell projection</keyword>
<dbReference type="Proteomes" id="UP001519667">
    <property type="component" value="Unassembled WGS sequence"/>
</dbReference>
<comment type="caution">
    <text evidence="7">The sequence shown here is derived from an EMBL/GenBank/DDBJ whole genome shotgun (WGS) entry which is preliminary data.</text>
</comment>
<evidence type="ECO:0000256" key="4">
    <source>
        <dbReference type="ARBA" id="ARBA00022795"/>
    </source>
</evidence>
<evidence type="ECO:0000256" key="5">
    <source>
        <dbReference type="ARBA" id="ARBA00023186"/>
    </source>
</evidence>
<evidence type="ECO:0000313" key="7">
    <source>
        <dbReference type="EMBL" id="MBT8766444.1"/>
    </source>
</evidence>
<dbReference type="InterPro" id="IPR036584">
    <property type="entry name" value="FliS_sf"/>
</dbReference>
<dbReference type="PIRSF" id="PIRSF039090">
    <property type="entry name" value="Flis"/>
    <property type="match status" value="1"/>
</dbReference>
<proteinExistence type="inferred from homology"/>
<dbReference type="RefSeq" id="WP_215373350.1">
    <property type="nucleotide sequence ID" value="NZ_JAGTIS010000004.1"/>
</dbReference>
<dbReference type="CDD" id="cd16098">
    <property type="entry name" value="FliS"/>
    <property type="match status" value="1"/>
</dbReference>
<keyword evidence="3 6" id="KW-0963">Cytoplasm</keyword>
<keyword evidence="7" id="KW-0282">Flagellum</keyword>
<evidence type="ECO:0000256" key="3">
    <source>
        <dbReference type="ARBA" id="ARBA00022490"/>
    </source>
</evidence>
<comment type="similarity">
    <text evidence="2 6">Belongs to the FliS family.</text>
</comment>
<accession>A0ABS5XFJ7</accession>
<keyword evidence="5" id="KW-0143">Chaperone</keyword>
<evidence type="ECO:0000256" key="1">
    <source>
        <dbReference type="ARBA" id="ARBA00004514"/>
    </source>
</evidence>
<sequence>MYAATALRQYQSVDVQAQVFETTPHRLIQMLMEGGLGRLAQARGAMERGQTAQKGELIGKAIAIIGGLRDGLDHQKGGELAGNLDSLYEYMASRLMQANLKNDLGLLDEVAELLREIKSAWDAIAP</sequence>
<dbReference type="PANTHER" id="PTHR34773">
    <property type="entry name" value="FLAGELLAR SECRETION CHAPERONE FLIS"/>
    <property type="match status" value="1"/>
</dbReference>
<keyword evidence="8" id="KW-1185">Reference proteome</keyword>
<evidence type="ECO:0000256" key="6">
    <source>
        <dbReference type="PIRNR" id="PIRNR039090"/>
    </source>
</evidence>
<evidence type="ECO:0000256" key="2">
    <source>
        <dbReference type="ARBA" id="ARBA00008787"/>
    </source>
</evidence>
<gene>
    <name evidence="7" type="primary">fliS</name>
    <name evidence="7" type="ORF">J7302_09920</name>
</gene>
<dbReference type="Gene3D" id="1.20.120.340">
    <property type="entry name" value="Flagellar protein FliS"/>
    <property type="match status" value="1"/>
</dbReference>